<keyword evidence="2" id="KW-1185">Reference proteome</keyword>
<protein>
    <submittedName>
        <fullName evidence="1">Uncharacterized protein</fullName>
    </submittedName>
</protein>
<dbReference type="Proteomes" id="UP000049855">
    <property type="component" value="Unassembled WGS sequence"/>
</dbReference>
<name>A0A0U1KZC0_9FIRM</name>
<evidence type="ECO:0000313" key="1">
    <source>
        <dbReference type="EMBL" id="CQR72770.1"/>
    </source>
</evidence>
<accession>A0A0U1KZC0</accession>
<evidence type="ECO:0000313" key="2">
    <source>
        <dbReference type="Proteomes" id="UP000049855"/>
    </source>
</evidence>
<gene>
    <name evidence="1" type="ORF">SpAn4DRAFT_3230</name>
</gene>
<dbReference type="AlphaFoldDB" id="A0A0U1KZC0"/>
<sequence length="40" mass="4484">MCPALQKEIILEVSNLASSNELKRIEEKTLLSSILFTAIH</sequence>
<organism evidence="1 2">
    <name type="scientific">Sporomusa ovata</name>
    <dbReference type="NCBI Taxonomy" id="2378"/>
    <lineage>
        <taxon>Bacteria</taxon>
        <taxon>Bacillati</taxon>
        <taxon>Bacillota</taxon>
        <taxon>Negativicutes</taxon>
        <taxon>Selenomonadales</taxon>
        <taxon>Sporomusaceae</taxon>
        <taxon>Sporomusa</taxon>
    </lineage>
</organism>
<proteinExistence type="predicted"/>
<dbReference type="EMBL" id="CTRP01000011">
    <property type="protein sequence ID" value="CQR72770.1"/>
    <property type="molecule type" value="Genomic_DNA"/>
</dbReference>
<reference evidence="2" key="1">
    <citation type="submission" date="2015-03" db="EMBL/GenBank/DDBJ databases">
        <authorList>
            <person name="Nijsse Bart"/>
        </authorList>
    </citation>
    <scope>NUCLEOTIDE SEQUENCE [LARGE SCALE GENOMIC DNA]</scope>
</reference>